<feature type="transmembrane region" description="Helical" evidence="1">
    <location>
        <begin position="624"/>
        <end position="648"/>
    </location>
</feature>
<evidence type="ECO:0000313" key="2">
    <source>
        <dbReference type="EMBL" id="TMI76869.1"/>
    </source>
</evidence>
<feature type="transmembrane region" description="Helical" evidence="1">
    <location>
        <begin position="351"/>
        <end position="371"/>
    </location>
</feature>
<feature type="transmembrane region" description="Helical" evidence="1">
    <location>
        <begin position="440"/>
        <end position="461"/>
    </location>
</feature>
<dbReference type="EMBL" id="VBAP01000009">
    <property type="protein sequence ID" value="TMI76869.1"/>
    <property type="molecule type" value="Genomic_DNA"/>
</dbReference>
<name>A0A537IZY0_9BACT</name>
<dbReference type="AlphaFoldDB" id="A0A537IZY0"/>
<protein>
    <submittedName>
        <fullName evidence="2">Uncharacterized protein</fullName>
    </submittedName>
</protein>
<proteinExistence type="predicted"/>
<sequence>MPRTLLAAFGVGLVAAFAVLGMRASIEASYRDVEIVLDGPDWEALAIREGADPLAYFARAREHGATAVAVYEQTLKRLAEKGEAAYMSGGQLVSHSRLGPLATPFRDLVAGGGARPGMLYIAAPPELLGFLQTGFGEVLGAAQVRRTHGLLEVPGLLEELEEAPLGYMPQDLAPYVRLGLRPVLRLRNYPGIAAGGLRAKVARLARLGRGYPVVFDKTEVLGYAGLIPETAAALRSAGFPYGRIEVFSVRRKQRGEDQLAAQMRPNVIRLFSLTAEELLALTPASVRDKFVLAARERNIRILYLRPILPTAGSVGTQTNLMLLDQMVSDLTRFGLRPGPARALPEIRIPPVLMLLVILGALAAMALSLMLLGRAVGIVVSTRLAWTLVGIGIAVSLLTMMSGPWALWRKLLALGTASAVPVVAIAVASQRAGGRPILASLRTLWVASVISLAGGVLVAALLSGWEFMMAADVFLGVKLAHLLPAILVAIVLATADRPPQHWREGVAQLWAWSSRPLLFRYAAAAVVVGLAAVILVARSGNFGLPVLPVEERLRTLTGDLLVARPRTKEYLIGHPGLMLAAAAAAVGWRLAVAPLAAVGAIGQAGIINSFSHIHTPLLYTAWRTVNALVLGSLLGTAGLAVARVGWALVSRPDRSSRRRR</sequence>
<feature type="transmembrane region" description="Helical" evidence="1">
    <location>
        <begin position="516"/>
        <end position="536"/>
    </location>
</feature>
<comment type="caution">
    <text evidence="2">The sequence shown here is derived from an EMBL/GenBank/DDBJ whole genome shotgun (WGS) entry which is preliminary data.</text>
</comment>
<reference evidence="2 3" key="1">
    <citation type="journal article" date="2019" name="Nat. Microbiol.">
        <title>Mediterranean grassland soil C-N compound turnover is dependent on rainfall and depth, and is mediated by genomically divergent microorganisms.</title>
        <authorList>
            <person name="Diamond S."/>
            <person name="Andeer P.F."/>
            <person name="Li Z."/>
            <person name="Crits-Christoph A."/>
            <person name="Burstein D."/>
            <person name="Anantharaman K."/>
            <person name="Lane K.R."/>
            <person name="Thomas B.C."/>
            <person name="Pan C."/>
            <person name="Northen T.R."/>
            <person name="Banfield J.F."/>
        </authorList>
    </citation>
    <scope>NUCLEOTIDE SEQUENCE [LARGE SCALE GENOMIC DNA]</scope>
    <source>
        <strain evidence="2">NP_8</strain>
    </source>
</reference>
<keyword evidence="1" id="KW-0472">Membrane</keyword>
<keyword evidence="1" id="KW-1133">Transmembrane helix</keyword>
<accession>A0A537IZY0</accession>
<feature type="transmembrane region" description="Helical" evidence="1">
    <location>
        <begin position="594"/>
        <end position="612"/>
    </location>
</feature>
<evidence type="ECO:0000313" key="3">
    <source>
        <dbReference type="Proteomes" id="UP000318834"/>
    </source>
</evidence>
<gene>
    <name evidence="2" type="ORF">E6H05_02375</name>
</gene>
<dbReference type="InterPro" id="IPR043748">
    <property type="entry name" value="DUF5693"/>
</dbReference>
<feature type="transmembrane region" description="Helical" evidence="1">
    <location>
        <begin position="473"/>
        <end position="495"/>
    </location>
</feature>
<evidence type="ECO:0000256" key="1">
    <source>
        <dbReference type="SAM" id="Phobius"/>
    </source>
</evidence>
<keyword evidence="1" id="KW-0812">Transmembrane</keyword>
<dbReference type="Pfam" id="PF18949">
    <property type="entry name" value="DUF5693"/>
    <property type="match status" value="1"/>
</dbReference>
<dbReference type="Proteomes" id="UP000318834">
    <property type="component" value="Unassembled WGS sequence"/>
</dbReference>
<organism evidence="2 3">
    <name type="scientific">Candidatus Segetimicrobium genomatis</name>
    <dbReference type="NCBI Taxonomy" id="2569760"/>
    <lineage>
        <taxon>Bacteria</taxon>
        <taxon>Bacillati</taxon>
        <taxon>Candidatus Sysuimicrobiota</taxon>
        <taxon>Candidatus Sysuimicrobiia</taxon>
        <taxon>Candidatus Sysuimicrobiales</taxon>
        <taxon>Candidatus Segetimicrobiaceae</taxon>
        <taxon>Candidatus Segetimicrobium</taxon>
    </lineage>
</organism>
<feature type="transmembrane region" description="Helical" evidence="1">
    <location>
        <begin position="383"/>
        <end position="404"/>
    </location>
</feature>